<dbReference type="InterPro" id="IPR051422">
    <property type="entry name" value="AlkB_tRNA_MeTrf/Diox"/>
</dbReference>
<reference evidence="5" key="1">
    <citation type="submission" date="2020-01" db="EMBL/GenBank/DDBJ databases">
        <authorList>
            <consortium name="DOE Joint Genome Institute"/>
            <person name="Haridas S."/>
            <person name="Albert R."/>
            <person name="Binder M."/>
            <person name="Bloem J."/>
            <person name="Labutti K."/>
            <person name="Salamov A."/>
            <person name="Andreopoulos B."/>
            <person name="Baker S.E."/>
            <person name="Barry K."/>
            <person name="Bills G."/>
            <person name="Bluhm B.H."/>
            <person name="Cannon C."/>
            <person name="Castanera R."/>
            <person name="Culley D.E."/>
            <person name="Daum C."/>
            <person name="Ezra D."/>
            <person name="Gonzalez J.B."/>
            <person name="Henrissat B."/>
            <person name="Kuo A."/>
            <person name="Liang C."/>
            <person name="Lipzen A."/>
            <person name="Lutzoni F."/>
            <person name="Magnuson J."/>
            <person name="Mondo S."/>
            <person name="Nolan M."/>
            <person name="Ohm R."/>
            <person name="Pangilinan J."/>
            <person name="Park H.-J."/>
            <person name="Ramirez L."/>
            <person name="Alfaro M."/>
            <person name="Sun H."/>
            <person name="Tritt A."/>
            <person name="Yoshinaga Y."/>
            <person name="Zwiers L.-H."/>
            <person name="Turgeon B.G."/>
            <person name="Goodwin S.B."/>
            <person name="Spatafora J.W."/>
            <person name="Crous P.W."/>
            <person name="Grigoriev I.V."/>
        </authorList>
    </citation>
    <scope>NUCLEOTIDE SEQUENCE</scope>
    <source>
        <strain evidence="5">P77</strain>
    </source>
</reference>
<dbReference type="GO" id="GO:0000049">
    <property type="term" value="F:tRNA binding"/>
    <property type="evidence" value="ECO:0007669"/>
    <property type="project" value="TreeGrafter"/>
</dbReference>
<organism evidence="5 6">
    <name type="scientific">Decorospora gaudefroyi</name>
    <dbReference type="NCBI Taxonomy" id="184978"/>
    <lineage>
        <taxon>Eukaryota</taxon>
        <taxon>Fungi</taxon>
        <taxon>Dikarya</taxon>
        <taxon>Ascomycota</taxon>
        <taxon>Pezizomycotina</taxon>
        <taxon>Dothideomycetes</taxon>
        <taxon>Pleosporomycetidae</taxon>
        <taxon>Pleosporales</taxon>
        <taxon>Pleosporineae</taxon>
        <taxon>Pleosporaceae</taxon>
        <taxon>Decorospora</taxon>
    </lineage>
</organism>
<dbReference type="OrthoDB" id="271595at2759"/>
<dbReference type="Pfam" id="PF08241">
    <property type="entry name" value="Methyltransf_11"/>
    <property type="match status" value="1"/>
</dbReference>
<dbReference type="GO" id="GO:0005737">
    <property type="term" value="C:cytoplasm"/>
    <property type="evidence" value="ECO:0007669"/>
    <property type="project" value="TreeGrafter"/>
</dbReference>
<dbReference type="CDD" id="cd02440">
    <property type="entry name" value="AdoMet_MTases"/>
    <property type="match status" value="1"/>
</dbReference>
<evidence type="ECO:0000256" key="3">
    <source>
        <dbReference type="SAM" id="MobiDB-lite"/>
    </source>
</evidence>
<dbReference type="PANTHER" id="PTHR13069:SF21">
    <property type="entry name" value="ALKYLATED DNA REPAIR PROTEIN ALKB HOMOLOG 8"/>
    <property type="match status" value="1"/>
</dbReference>
<name>A0A6A5JXI9_9PLEO</name>
<evidence type="ECO:0000256" key="1">
    <source>
        <dbReference type="ARBA" id="ARBA00022603"/>
    </source>
</evidence>
<keyword evidence="1 5" id="KW-0489">Methyltransferase</keyword>
<dbReference type="InterPro" id="IPR013216">
    <property type="entry name" value="Methyltransf_11"/>
</dbReference>
<dbReference type="GO" id="GO:0106335">
    <property type="term" value="F:tRNA (5-carboxymethyluridine(34)-5-O)-methyltransferase activity"/>
    <property type="evidence" value="ECO:0007669"/>
    <property type="project" value="TreeGrafter"/>
</dbReference>
<dbReference type="GO" id="GO:0005634">
    <property type="term" value="C:nucleus"/>
    <property type="evidence" value="ECO:0007669"/>
    <property type="project" value="TreeGrafter"/>
</dbReference>
<dbReference type="GO" id="GO:0002098">
    <property type="term" value="P:tRNA wobble uridine modification"/>
    <property type="evidence" value="ECO:0007669"/>
    <property type="project" value="TreeGrafter"/>
</dbReference>
<dbReference type="SUPFAM" id="SSF53335">
    <property type="entry name" value="S-adenosyl-L-methionine-dependent methyltransferases"/>
    <property type="match status" value="1"/>
</dbReference>
<keyword evidence="6" id="KW-1185">Reference proteome</keyword>
<dbReference type="Proteomes" id="UP000800040">
    <property type="component" value="Unassembled WGS sequence"/>
</dbReference>
<dbReference type="PANTHER" id="PTHR13069">
    <property type="entry name" value="ALKYLATED DNA REPAIR PROTEIN ALKB HOMOLOG 8"/>
    <property type="match status" value="1"/>
</dbReference>
<evidence type="ECO:0000313" key="5">
    <source>
        <dbReference type="EMBL" id="KAF1829568.1"/>
    </source>
</evidence>
<protein>
    <submittedName>
        <fullName evidence="5">S-adenosyl-L-methionine-dependent methyltransferase</fullName>
    </submittedName>
</protein>
<keyword evidence="2 5" id="KW-0808">Transferase</keyword>
<feature type="region of interest" description="Disordered" evidence="3">
    <location>
        <begin position="138"/>
        <end position="164"/>
    </location>
</feature>
<dbReference type="InterPro" id="IPR029063">
    <property type="entry name" value="SAM-dependent_MTases_sf"/>
</dbReference>
<evidence type="ECO:0000313" key="6">
    <source>
        <dbReference type="Proteomes" id="UP000800040"/>
    </source>
</evidence>
<sequence>MPNPSTPAQTYETNHVHTVYEEIASHFSSTRYKPWPIVQTFLQTQPQGSIGADIGCGNGKYLRDKSQVWMVGCDRSTNLAKIASKNEPHSVIVADTLALPHPNGVFDFAICIAVIHHLSTAARRVEAVKCVLDLLRRPCSSSSSSTSIFTSSATPSGPGGGGGDDEGGKALIYVWALEQKDSRRGWDEGHEQDVMVPWVLKQKKEKQEKGRRKKGGDEEVGAEETKQEGDKTFLRYYHLYRKGELESDIEQAGGVVLESGYEKDNWWAIARLR</sequence>
<evidence type="ECO:0000259" key="4">
    <source>
        <dbReference type="Pfam" id="PF08241"/>
    </source>
</evidence>
<feature type="compositionally biased region" description="Basic residues" evidence="3">
    <location>
        <begin position="205"/>
        <end position="214"/>
    </location>
</feature>
<feature type="region of interest" description="Disordered" evidence="3">
    <location>
        <begin position="205"/>
        <end position="225"/>
    </location>
</feature>
<dbReference type="EMBL" id="ML975436">
    <property type="protein sequence ID" value="KAF1829568.1"/>
    <property type="molecule type" value="Genomic_DNA"/>
</dbReference>
<feature type="compositionally biased region" description="Low complexity" evidence="3">
    <location>
        <begin position="140"/>
        <end position="156"/>
    </location>
</feature>
<dbReference type="Gene3D" id="3.40.50.150">
    <property type="entry name" value="Vaccinia Virus protein VP39"/>
    <property type="match status" value="1"/>
</dbReference>
<feature type="domain" description="Methyltransferase type 11" evidence="4">
    <location>
        <begin position="53"/>
        <end position="130"/>
    </location>
</feature>
<accession>A0A6A5JXI9</accession>
<proteinExistence type="predicted"/>
<dbReference type="AlphaFoldDB" id="A0A6A5JXI9"/>
<dbReference type="GO" id="GO:0030488">
    <property type="term" value="P:tRNA methylation"/>
    <property type="evidence" value="ECO:0007669"/>
    <property type="project" value="TreeGrafter"/>
</dbReference>
<gene>
    <name evidence="5" type="ORF">BDW02DRAFT_509619</name>
</gene>
<dbReference type="GO" id="GO:0008757">
    <property type="term" value="F:S-adenosylmethionine-dependent methyltransferase activity"/>
    <property type="evidence" value="ECO:0007669"/>
    <property type="project" value="InterPro"/>
</dbReference>
<evidence type="ECO:0000256" key="2">
    <source>
        <dbReference type="ARBA" id="ARBA00022679"/>
    </source>
</evidence>
<dbReference type="FunFam" id="3.40.50.150:FF:000219">
    <property type="entry name" value="tRNA (Carboxymethyluridine(34)-5-O)-methyltransferase"/>
    <property type="match status" value="1"/>
</dbReference>